<feature type="domain" description="Phage shock protein PspC N-terminal" evidence="5">
    <location>
        <begin position="4"/>
        <end position="58"/>
    </location>
</feature>
<dbReference type="RefSeq" id="WP_227894248.1">
    <property type="nucleotide sequence ID" value="NZ_CP099466.1"/>
</dbReference>
<keyword evidence="7" id="KW-1185">Reference proteome</keyword>
<dbReference type="InterPro" id="IPR050482">
    <property type="entry name" value="Sensor_HK_TwoCompSys"/>
</dbReference>
<dbReference type="GO" id="GO:0000160">
    <property type="term" value="P:phosphorelay signal transduction system"/>
    <property type="evidence" value="ECO:0007669"/>
    <property type="project" value="UniProtKB-KW"/>
</dbReference>
<dbReference type="EMBL" id="JAJFZV010000001">
    <property type="protein sequence ID" value="MCC3296524.1"/>
    <property type="molecule type" value="Genomic_DNA"/>
</dbReference>
<evidence type="ECO:0000256" key="4">
    <source>
        <dbReference type="SAM" id="Phobius"/>
    </source>
</evidence>
<dbReference type="PANTHER" id="PTHR24421">
    <property type="entry name" value="NITRATE/NITRITE SENSOR PROTEIN NARX-RELATED"/>
    <property type="match status" value="1"/>
</dbReference>
<proteinExistence type="predicted"/>
<feature type="transmembrane region" description="Helical" evidence="4">
    <location>
        <begin position="101"/>
        <end position="119"/>
    </location>
</feature>
<feature type="transmembrane region" description="Helical" evidence="4">
    <location>
        <begin position="34"/>
        <end position="54"/>
    </location>
</feature>
<dbReference type="AlphaFoldDB" id="A0A9X1MCY8"/>
<keyword evidence="4" id="KW-1133">Transmembrane helix</keyword>
<dbReference type="PANTHER" id="PTHR24421:SF61">
    <property type="entry name" value="OXYGEN SENSOR HISTIDINE KINASE NREB"/>
    <property type="match status" value="1"/>
</dbReference>
<gene>
    <name evidence="6" type="ORF">LJ757_01730</name>
</gene>
<evidence type="ECO:0000256" key="2">
    <source>
        <dbReference type="ARBA" id="ARBA00022777"/>
    </source>
</evidence>
<evidence type="ECO:0000259" key="5">
    <source>
        <dbReference type="Pfam" id="PF04024"/>
    </source>
</evidence>
<dbReference type="Gene3D" id="3.30.565.10">
    <property type="entry name" value="Histidine kinase-like ATPase, C-terminal domain"/>
    <property type="match status" value="1"/>
</dbReference>
<reference evidence="6" key="1">
    <citation type="submission" date="2021-10" db="EMBL/GenBank/DDBJ databases">
        <title>Novel species in genus Arthrobacter.</title>
        <authorList>
            <person name="Liu Y."/>
        </authorList>
    </citation>
    <scope>NUCLEOTIDE SEQUENCE</scope>
    <source>
        <strain evidence="6">Zg-Y453</strain>
    </source>
</reference>
<evidence type="ECO:0000313" key="6">
    <source>
        <dbReference type="EMBL" id="MCC3296524.1"/>
    </source>
</evidence>
<accession>A0A9X1MCY8</accession>
<dbReference type="SUPFAM" id="SSF55874">
    <property type="entry name" value="ATPase domain of HSP90 chaperone/DNA topoisomerase II/histidine kinase"/>
    <property type="match status" value="1"/>
</dbReference>
<dbReference type="InterPro" id="IPR036890">
    <property type="entry name" value="HATPase_C_sf"/>
</dbReference>
<dbReference type="Pfam" id="PF04024">
    <property type="entry name" value="PspC"/>
    <property type="match status" value="1"/>
</dbReference>
<keyword evidence="1" id="KW-0808">Transferase</keyword>
<evidence type="ECO:0000256" key="1">
    <source>
        <dbReference type="ARBA" id="ARBA00022679"/>
    </source>
</evidence>
<evidence type="ECO:0000256" key="3">
    <source>
        <dbReference type="ARBA" id="ARBA00023012"/>
    </source>
</evidence>
<name>A0A9X1MCY8_9MICC</name>
<keyword evidence="4" id="KW-0472">Membrane</keyword>
<keyword evidence="2" id="KW-0418">Kinase</keyword>
<dbReference type="InterPro" id="IPR007168">
    <property type="entry name" value="Phageshock_PspC_N"/>
</dbReference>
<comment type="caution">
    <text evidence="6">The sequence shown here is derived from an EMBL/GenBank/DDBJ whole genome shotgun (WGS) entry which is preliminary data.</text>
</comment>
<evidence type="ECO:0000313" key="7">
    <source>
        <dbReference type="Proteomes" id="UP001139158"/>
    </source>
</evidence>
<dbReference type="Proteomes" id="UP001139158">
    <property type="component" value="Unassembled WGS sequence"/>
</dbReference>
<organism evidence="6 7">
    <name type="scientific">Arthrobacter caoxuetaonis</name>
    <dbReference type="NCBI Taxonomy" id="2886935"/>
    <lineage>
        <taxon>Bacteria</taxon>
        <taxon>Bacillati</taxon>
        <taxon>Actinomycetota</taxon>
        <taxon>Actinomycetes</taxon>
        <taxon>Micrococcales</taxon>
        <taxon>Micrococcaceae</taxon>
        <taxon>Arthrobacter</taxon>
    </lineage>
</organism>
<keyword evidence="4" id="KW-0812">Transmembrane</keyword>
<dbReference type="GO" id="GO:0016301">
    <property type="term" value="F:kinase activity"/>
    <property type="evidence" value="ECO:0007669"/>
    <property type="project" value="UniProtKB-KW"/>
</dbReference>
<feature type="transmembrane region" description="Helical" evidence="4">
    <location>
        <begin position="125"/>
        <end position="143"/>
    </location>
</feature>
<feature type="transmembrane region" description="Helical" evidence="4">
    <location>
        <begin position="191"/>
        <end position="215"/>
    </location>
</feature>
<sequence>MRPPLLRSQQKVVAGVCPGLAAHLGLPVRTVRLLMVLLSLLAGAGVVLYAWLWIMVPTAEEKAAAGEHNPRSVAENFARYLQQGQGDRSGAGTAVLGSREILIGVGLLLAAAAIVAQALGASINLQILLPFAVIVAGAVLAWSQLDASRRAGLVAGAGGDRKMGLFRLVTGLVLVIAGFLLVISGSFTWDVLLAASLASLAVLAGIALVLAPWAVKSWRAFHAERAGRIRQTERAEIAAHLHDSVLQTLALIQNRAGSEADVVKLARAQERELRQWLYADPEKGTGTVADALKAAAAEVEDAYGHPVDFVAVGTAELTEQSSALVQAARAALFNAAQHAGGQISLYLECRPEAAEVFVRDRGSGFDPAAVPQDRLGVRESIIGRMTRNGGTAKVRSSADGTEIHLALPLAGADVPVEPKRETENS</sequence>
<feature type="transmembrane region" description="Helical" evidence="4">
    <location>
        <begin position="164"/>
        <end position="185"/>
    </location>
</feature>
<keyword evidence="3" id="KW-0902">Two-component regulatory system</keyword>
<protein>
    <submittedName>
        <fullName evidence="6">PspC domain-containing protein</fullName>
    </submittedName>
</protein>